<gene>
    <name evidence="3" type="ORF">ODI_02992</name>
    <name evidence="4" type="ORF">ODI_R2918</name>
</gene>
<feature type="transmembrane region" description="Helical" evidence="1">
    <location>
        <begin position="20"/>
        <end position="42"/>
    </location>
</feature>
<keyword evidence="5" id="KW-1185">Reference proteome</keyword>
<dbReference type="RefSeq" id="WP_067751832.1">
    <property type="nucleotide sequence ID" value="NZ_LT907988.1"/>
</dbReference>
<evidence type="ECO:0000313" key="3">
    <source>
        <dbReference type="EMBL" id="SBT24921.1"/>
    </source>
</evidence>
<dbReference type="OrthoDB" id="8656688at2"/>
<keyword evidence="1" id="KW-1133">Transmembrane helix</keyword>
<evidence type="ECO:0000256" key="1">
    <source>
        <dbReference type="SAM" id="Phobius"/>
    </source>
</evidence>
<reference evidence="3 5" key="1">
    <citation type="submission" date="2016-06" db="EMBL/GenBank/DDBJ databases">
        <authorList>
            <person name="Kjaerup R.B."/>
            <person name="Dalgaard T.S."/>
            <person name="Juul-Madsen H.R."/>
        </authorList>
    </citation>
    <scope>NUCLEOTIDE SEQUENCE [LARGE SCALE GENOMIC DNA]</scope>
    <source>
        <strain evidence="3">Orrdi1</strain>
    </source>
</reference>
<proteinExistence type="predicted"/>
<dbReference type="EMBL" id="FLRC01000011">
    <property type="protein sequence ID" value="SBT24921.1"/>
    <property type="molecule type" value="Genomic_DNA"/>
</dbReference>
<keyword evidence="1" id="KW-0812">Transmembrane</keyword>
<name>A0A1C3K0A3_9BURK</name>
<dbReference type="AlphaFoldDB" id="A0A1C3K0A3"/>
<reference evidence="4 5" key="2">
    <citation type="submission" date="2017-08" db="EMBL/GenBank/DDBJ databases">
        <authorList>
            <person name="de Groot N.N."/>
        </authorList>
    </citation>
    <scope>NUCLEOTIDE SEQUENCE [LARGE SCALE GENOMIC DNA]</scope>
    <source>
        <strain evidence="4">Orrdi1</strain>
    </source>
</reference>
<protein>
    <recommendedName>
        <fullName evidence="2">TadE-like domain-containing protein</fullName>
    </recommendedName>
</protein>
<dbReference type="KEGG" id="odi:ODI_R2918"/>
<dbReference type="STRING" id="1851544.ODI_02992"/>
<accession>A0A1C3K0A3</accession>
<sequence>MSANALSRFHQRGVAALEFGLTMMVLFIVFFAVVSYGALFWAKQRVSFAAGEGARAVFEGSLAGPVSPLVGCVRATQAAGFLVVSCEPRRQSCGWSGASLDCVAIVVSFDIARWPMVGALQQVGALVGGDESRWMPDAVWGRAVVQVKPEALL</sequence>
<keyword evidence="1" id="KW-0472">Membrane</keyword>
<evidence type="ECO:0000259" key="2">
    <source>
        <dbReference type="Pfam" id="PF07811"/>
    </source>
</evidence>
<evidence type="ECO:0000313" key="4">
    <source>
        <dbReference type="EMBL" id="SOE50718.1"/>
    </source>
</evidence>
<dbReference type="Pfam" id="PF07811">
    <property type="entry name" value="TadE"/>
    <property type="match status" value="1"/>
</dbReference>
<evidence type="ECO:0000313" key="5">
    <source>
        <dbReference type="Proteomes" id="UP000078558"/>
    </source>
</evidence>
<dbReference type="EMBL" id="LT907988">
    <property type="protein sequence ID" value="SOE50718.1"/>
    <property type="molecule type" value="Genomic_DNA"/>
</dbReference>
<organism evidence="3 5">
    <name type="scientific">Orrella dioscoreae</name>
    <dbReference type="NCBI Taxonomy" id="1851544"/>
    <lineage>
        <taxon>Bacteria</taxon>
        <taxon>Pseudomonadati</taxon>
        <taxon>Pseudomonadota</taxon>
        <taxon>Betaproteobacteria</taxon>
        <taxon>Burkholderiales</taxon>
        <taxon>Alcaligenaceae</taxon>
        <taxon>Orrella</taxon>
    </lineage>
</organism>
<dbReference type="InterPro" id="IPR012495">
    <property type="entry name" value="TadE-like_dom"/>
</dbReference>
<dbReference type="Proteomes" id="UP000078558">
    <property type="component" value="Chromosome I"/>
</dbReference>
<feature type="domain" description="TadE-like" evidence="2">
    <location>
        <begin position="13"/>
        <end position="55"/>
    </location>
</feature>